<dbReference type="Pfam" id="PF19576">
    <property type="entry name" value="Acyltransf_2"/>
    <property type="match status" value="1"/>
</dbReference>
<proteinExistence type="predicted"/>
<dbReference type="PANTHER" id="PTHR37323">
    <property type="entry name" value="GCN5-RELATED N-ACETYLTRANSFERASE"/>
    <property type="match status" value="1"/>
</dbReference>
<dbReference type="GO" id="GO:0016746">
    <property type="term" value="F:acyltransferase activity"/>
    <property type="evidence" value="ECO:0007669"/>
    <property type="project" value="UniProtKB-KW"/>
</dbReference>
<keyword evidence="8" id="KW-1185">Reference proteome</keyword>
<dbReference type="CDD" id="cd07986">
    <property type="entry name" value="LPLAT_ACT14924-like"/>
    <property type="match status" value="1"/>
</dbReference>
<evidence type="ECO:0000259" key="6">
    <source>
        <dbReference type="Pfam" id="PF19576"/>
    </source>
</evidence>
<protein>
    <submittedName>
        <fullName evidence="7">Lysophospholipid acyltransferase family protein</fullName>
    </submittedName>
</protein>
<evidence type="ECO:0000313" key="7">
    <source>
        <dbReference type="EMBL" id="WDF68372.1"/>
    </source>
</evidence>
<feature type="domain" description="Putative acyltransferase ACT14924-like acyltransferase" evidence="6">
    <location>
        <begin position="47"/>
        <end position="268"/>
    </location>
</feature>
<keyword evidence="3" id="KW-0808">Transferase</keyword>
<dbReference type="EMBL" id="CP117880">
    <property type="protein sequence ID" value="WDF68372.1"/>
    <property type="molecule type" value="Genomic_DNA"/>
</dbReference>
<keyword evidence="5 7" id="KW-0012">Acyltransferase</keyword>
<evidence type="ECO:0000256" key="1">
    <source>
        <dbReference type="ARBA" id="ARBA00005189"/>
    </source>
</evidence>
<comment type="pathway">
    <text evidence="1">Lipid metabolism.</text>
</comment>
<evidence type="ECO:0000256" key="3">
    <source>
        <dbReference type="ARBA" id="ARBA00022679"/>
    </source>
</evidence>
<evidence type="ECO:0000256" key="2">
    <source>
        <dbReference type="ARBA" id="ARBA00022516"/>
    </source>
</evidence>
<dbReference type="RefSeq" id="WP_274267105.1">
    <property type="nucleotide sequence ID" value="NZ_CP117880.1"/>
</dbReference>
<reference evidence="7 8" key="1">
    <citation type="submission" date="2023-02" db="EMBL/GenBank/DDBJ databases">
        <title>Genome sequence of Sphingobacterium sp. KACC 22765.</title>
        <authorList>
            <person name="Kim S."/>
            <person name="Heo J."/>
            <person name="Kwon S.-W."/>
        </authorList>
    </citation>
    <scope>NUCLEOTIDE SEQUENCE [LARGE SCALE GENOMIC DNA]</scope>
    <source>
        <strain evidence="7 8">KACC 22765</strain>
    </source>
</reference>
<dbReference type="InterPro" id="IPR052351">
    <property type="entry name" value="Ornithine_N-alpha-AT"/>
</dbReference>
<dbReference type="PANTHER" id="PTHR37323:SF1">
    <property type="entry name" value="L-ORNITHINE N(ALPHA)-ACYLTRANSFERASE"/>
    <property type="match status" value="1"/>
</dbReference>
<gene>
    <name evidence="7" type="ORF">PQ465_19020</name>
</gene>
<dbReference type="InterPro" id="IPR045746">
    <property type="entry name" value="ACT14924-like_Acyltransf_dom"/>
</dbReference>
<accession>A0ABY7WFS4</accession>
<name>A0ABY7WFS4_9SPHI</name>
<keyword evidence="2" id="KW-0444">Lipid biosynthesis</keyword>
<evidence type="ECO:0000256" key="4">
    <source>
        <dbReference type="ARBA" id="ARBA00023098"/>
    </source>
</evidence>
<evidence type="ECO:0000256" key="5">
    <source>
        <dbReference type="ARBA" id="ARBA00023315"/>
    </source>
</evidence>
<dbReference type="InterPro" id="IPR016181">
    <property type="entry name" value="Acyl_CoA_acyltransferase"/>
</dbReference>
<evidence type="ECO:0000313" key="8">
    <source>
        <dbReference type="Proteomes" id="UP001221558"/>
    </source>
</evidence>
<keyword evidence="4" id="KW-0443">Lipid metabolism</keyword>
<sequence>MAPLISREMVSKATGLHQFPIPGLDRLFMQLTGLNHFNAEFDKVKHLHGIAFIDAVLTLLGIHIDIRDEDIARIPRKGAFIMLANHPYGGIEGLIILKILYQVRPEAKVVANYLLQQVANIKDAFIPVDPFHEVPIAANATGLKIMWKALEQGTPVVIFPAGEVSSYQYDIQQITDKKWHPVIGKFLCKMAVPVIPVFFHGHNSAAFIWLGQLHPKLRTMRLPAELFNKKGKTIRVRIGEKIQVHRLDESLQKPDRLLEYVRARTYALGMDISKNKWAWTERNLFKKPAKPQPIAAAISTVQLEAELNNLPHCILLRSGNFTVYLAASAQIPLTLREIGRLREITFRQVGEGTNLALDLDVFDIHYRQLFIWHNVDKQIVGGYRIGLGEELMYAQGKRGFYLSQLFKMKQEFVQILPQAMELGRSWIGSEYQKQPMPLYLLWKGIIACMKQYPQYRYLIGPVSISGDFSAFSKSIIIEFIRKNCFDHELAKVVKPKKAFKPRLKRMKLENLLENPHSFQALESLIQDIERPNNRFPVLLRQYLQLNAKIIAFNVDPNFNNSLDGLLLLDKEVSDLAAKERYFR</sequence>
<organism evidence="7 8">
    <name type="scientific">Sphingobacterium oryzagri</name>
    <dbReference type="NCBI Taxonomy" id="3025669"/>
    <lineage>
        <taxon>Bacteria</taxon>
        <taxon>Pseudomonadati</taxon>
        <taxon>Bacteroidota</taxon>
        <taxon>Sphingobacteriia</taxon>
        <taxon>Sphingobacteriales</taxon>
        <taxon>Sphingobacteriaceae</taxon>
        <taxon>Sphingobacterium</taxon>
    </lineage>
</organism>
<dbReference type="Pfam" id="PF13444">
    <property type="entry name" value="Acetyltransf_5"/>
    <property type="match status" value="1"/>
</dbReference>
<dbReference type="SUPFAM" id="SSF55729">
    <property type="entry name" value="Acyl-CoA N-acyltransferases (Nat)"/>
    <property type="match status" value="1"/>
</dbReference>
<dbReference type="Proteomes" id="UP001221558">
    <property type="component" value="Chromosome"/>
</dbReference>